<feature type="domain" description="U1-type" evidence="9">
    <location>
        <begin position="186"/>
        <end position="220"/>
    </location>
</feature>
<dbReference type="InterPro" id="IPR003604">
    <property type="entry name" value="Matrin/U1-like-C_Znf_C2H2"/>
</dbReference>
<feature type="domain" description="U1-type" evidence="9">
    <location>
        <begin position="249"/>
        <end position="282"/>
    </location>
</feature>
<accession>A0A1R3G549</accession>
<dbReference type="Pfam" id="PF12874">
    <property type="entry name" value="zf-met"/>
    <property type="match status" value="3"/>
</dbReference>
<feature type="domain" description="C2H2-type" evidence="8">
    <location>
        <begin position="115"/>
        <end position="139"/>
    </location>
</feature>
<evidence type="ECO:0000256" key="1">
    <source>
        <dbReference type="ARBA" id="ARBA00004123"/>
    </source>
</evidence>
<keyword evidence="11" id="KW-1185">Reference proteome</keyword>
<feature type="domain" description="C2H2-type" evidence="8">
    <location>
        <begin position="353"/>
        <end position="377"/>
    </location>
</feature>
<evidence type="ECO:0000256" key="3">
    <source>
        <dbReference type="ARBA" id="ARBA00022737"/>
    </source>
</evidence>
<feature type="domain" description="U1-type" evidence="9">
    <location>
        <begin position="112"/>
        <end position="146"/>
    </location>
</feature>
<feature type="region of interest" description="Disordered" evidence="7">
    <location>
        <begin position="136"/>
        <end position="158"/>
    </location>
</feature>
<keyword evidence="6" id="KW-0539">Nucleus</keyword>
<dbReference type="InterPro" id="IPR051868">
    <property type="entry name" value="ZN346_ZMAT4"/>
</dbReference>
<protein>
    <submittedName>
        <fullName evidence="10">Zinc finger, U1-type</fullName>
    </submittedName>
</protein>
<dbReference type="EMBL" id="AWWV01015287">
    <property type="protein sequence ID" value="OMO53177.1"/>
    <property type="molecule type" value="Genomic_DNA"/>
</dbReference>
<dbReference type="InterPro" id="IPR013087">
    <property type="entry name" value="Znf_C2H2_type"/>
</dbReference>
<keyword evidence="3" id="KW-0677">Repeat</keyword>
<keyword evidence="2" id="KW-0479">Metal-binding</keyword>
<comment type="subcellular location">
    <subcellularLocation>
        <location evidence="1">Nucleus</location>
    </subcellularLocation>
</comment>
<feature type="compositionally biased region" description="Polar residues" evidence="7">
    <location>
        <begin position="142"/>
        <end position="158"/>
    </location>
</feature>
<sequence length="398" mass="42893">MSQPQQQQQSSFTYFAHPTNPIPYSTLPFPQPPTYPPQPHLFPPGTDPYAQSGPYTLTHVEYEAQVQFYVDPNAASGSGITTQVAPIGYDTSGLQSSVVALNSSGNNNKMNQGSVRCEVCNIGCDTQDVYQKHLMGKKHQKNIQPKTNLATAGPPETSNTTVLGVTNVQELEKKKQKLVNAGAAVDSVRMCTICNVACNSHEAFTSHLSGRRHAAQAGLIAIDGVGPYLAAVRANDHFWSKGKKTTNANQLTWCEVCKTSCHSNDYAKHLSGRKHQKNLENLKNGISNPSVINTPAATNLTIGPLENPAPKNSSGDNVQKSEKRAAQSDAPKEDLETKKRKVMEGGAAVAAIRVCAICNVVCNSEKVFKYHLSGQKHAAMVKKQADARISATPTITTV</sequence>
<comment type="caution">
    <text evidence="10">The sequence shown here is derived from an EMBL/GenBank/DDBJ whole genome shotgun (WGS) entry which is preliminary data.</text>
</comment>
<dbReference type="OMA" id="CNSHEVF"/>
<dbReference type="GO" id="GO:0008270">
    <property type="term" value="F:zinc ion binding"/>
    <property type="evidence" value="ECO:0007669"/>
    <property type="project" value="UniProtKB-KW"/>
</dbReference>
<gene>
    <name evidence="10" type="ORF">CCACVL1_28829</name>
</gene>
<dbReference type="Proteomes" id="UP000188268">
    <property type="component" value="Unassembled WGS sequence"/>
</dbReference>
<dbReference type="OrthoDB" id="434647at2759"/>
<dbReference type="Gramene" id="OMO53177">
    <property type="protein sequence ID" value="OMO53177"/>
    <property type="gene ID" value="CCACVL1_28829"/>
</dbReference>
<evidence type="ECO:0000256" key="6">
    <source>
        <dbReference type="ARBA" id="ARBA00023242"/>
    </source>
</evidence>
<dbReference type="SMART" id="SM00355">
    <property type="entry name" value="ZnF_C2H2"/>
    <property type="match status" value="4"/>
</dbReference>
<feature type="domain" description="C2H2-type" evidence="8">
    <location>
        <begin position="252"/>
        <end position="275"/>
    </location>
</feature>
<evidence type="ECO:0000313" key="11">
    <source>
        <dbReference type="Proteomes" id="UP000188268"/>
    </source>
</evidence>
<dbReference type="AlphaFoldDB" id="A0A1R3G549"/>
<feature type="domain" description="C2H2-type" evidence="8">
    <location>
        <begin position="189"/>
        <end position="213"/>
    </location>
</feature>
<dbReference type="SUPFAM" id="SSF57667">
    <property type="entry name" value="beta-beta-alpha zinc fingers"/>
    <property type="match status" value="4"/>
</dbReference>
<keyword evidence="5" id="KW-0862">Zinc</keyword>
<organism evidence="10 11">
    <name type="scientific">Corchorus capsularis</name>
    <name type="common">Jute</name>
    <dbReference type="NCBI Taxonomy" id="210143"/>
    <lineage>
        <taxon>Eukaryota</taxon>
        <taxon>Viridiplantae</taxon>
        <taxon>Streptophyta</taxon>
        <taxon>Embryophyta</taxon>
        <taxon>Tracheophyta</taxon>
        <taxon>Spermatophyta</taxon>
        <taxon>Magnoliopsida</taxon>
        <taxon>eudicotyledons</taxon>
        <taxon>Gunneridae</taxon>
        <taxon>Pentapetalae</taxon>
        <taxon>rosids</taxon>
        <taxon>malvids</taxon>
        <taxon>Malvales</taxon>
        <taxon>Malvaceae</taxon>
        <taxon>Grewioideae</taxon>
        <taxon>Apeibeae</taxon>
        <taxon>Corchorus</taxon>
    </lineage>
</organism>
<dbReference type="SMART" id="SM00451">
    <property type="entry name" value="ZnF_U1"/>
    <property type="match status" value="4"/>
</dbReference>
<evidence type="ECO:0000256" key="4">
    <source>
        <dbReference type="ARBA" id="ARBA00022771"/>
    </source>
</evidence>
<evidence type="ECO:0000256" key="7">
    <source>
        <dbReference type="SAM" id="MobiDB-lite"/>
    </source>
</evidence>
<reference evidence="10 11" key="1">
    <citation type="submission" date="2013-09" db="EMBL/GenBank/DDBJ databases">
        <title>Corchorus capsularis genome sequencing.</title>
        <authorList>
            <person name="Alam M."/>
            <person name="Haque M.S."/>
            <person name="Islam M.S."/>
            <person name="Emdad E.M."/>
            <person name="Islam M.M."/>
            <person name="Ahmed B."/>
            <person name="Halim A."/>
            <person name="Hossen Q.M.M."/>
            <person name="Hossain M.Z."/>
            <person name="Ahmed R."/>
            <person name="Khan M.M."/>
            <person name="Islam R."/>
            <person name="Rashid M.M."/>
            <person name="Khan S.A."/>
            <person name="Rahman M.S."/>
            <person name="Alam M."/>
        </authorList>
    </citation>
    <scope>NUCLEOTIDE SEQUENCE [LARGE SCALE GENOMIC DNA]</scope>
    <source>
        <strain evidence="11">cv. CVL-1</strain>
        <tissue evidence="10">Whole seedling</tissue>
    </source>
</reference>
<evidence type="ECO:0000256" key="2">
    <source>
        <dbReference type="ARBA" id="ARBA00022723"/>
    </source>
</evidence>
<feature type="region of interest" description="Disordered" evidence="7">
    <location>
        <begin position="298"/>
        <end position="338"/>
    </location>
</feature>
<dbReference type="PANTHER" id="PTHR46144:SF6">
    <property type="entry name" value="C2H2-TYPE DOMAIN-CONTAINING PROTEIN"/>
    <property type="match status" value="1"/>
</dbReference>
<proteinExistence type="predicted"/>
<feature type="domain" description="U1-type" evidence="9">
    <location>
        <begin position="350"/>
        <end position="384"/>
    </location>
</feature>
<evidence type="ECO:0000256" key="5">
    <source>
        <dbReference type="ARBA" id="ARBA00022833"/>
    </source>
</evidence>
<evidence type="ECO:0000313" key="10">
    <source>
        <dbReference type="EMBL" id="OMO53177.1"/>
    </source>
</evidence>
<name>A0A1R3G549_COCAP</name>
<feature type="compositionally biased region" description="Basic and acidic residues" evidence="7">
    <location>
        <begin position="319"/>
        <end position="337"/>
    </location>
</feature>
<keyword evidence="4" id="KW-0863">Zinc-finger</keyword>
<dbReference type="InterPro" id="IPR036236">
    <property type="entry name" value="Znf_C2H2_sf"/>
</dbReference>
<dbReference type="PANTHER" id="PTHR46144">
    <property type="entry name" value="ZINC FINGER PROTEIN 385B-LIKE"/>
    <property type="match status" value="1"/>
</dbReference>
<evidence type="ECO:0000259" key="9">
    <source>
        <dbReference type="SMART" id="SM00451"/>
    </source>
</evidence>
<dbReference type="Gene3D" id="3.30.160.60">
    <property type="entry name" value="Classic Zinc Finger"/>
    <property type="match status" value="4"/>
</dbReference>
<evidence type="ECO:0000259" key="8">
    <source>
        <dbReference type="SMART" id="SM00355"/>
    </source>
</evidence>
<dbReference type="GO" id="GO:0003676">
    <property type="term" value="F:nucleic acid binding"/>
    <property type="evidence" value="ECO:0007669"/>
    <property type="project" value="InterPro"/>
</dbReference>
<dbReference type="GO" id="GO:0005634">
    <property type="term" value="C:nucleus"/>
    <property type="evidence" value="ECO:0007669"/>
    <property type="project" value="UniProtKB-SubCell"/>
</dbReference>